<dbReference type="InterPro" id="IPR015797">
    <property type="entry name" value="NUDIX_hydrolase-like_dom_sf"/>
</dbReference>
<dbReference type="GO" id="GO:0019693">
    <property type="term" value="P:ribose phosphate metabolic process"/>
    <property type="evidence" value="ECO:0007669"/>
    <property type="project" value="TreeGrafter"/>
</dbReference>
<dbReference type="InterPro" id="IPR022927">
    <property type="entry name" value="RppH"/>
</dbReference>
<dbReference type="InterPro" id="IPR020476">
    <property type="entry name" value="Nudix_hydrolase"/>
</dbReference>
<dbReference type="PANTHER" id="PTHR11839:SF22">
    <property type="entry name" value="NUDIX HYDROLASE 26, CHLOROPLASTIC"/>
    <property type="match status" value="1"/>
</dbReference>
<keyword evidence="2 4" id="KW-0378">Hydrolase</keyword>
<dbReference type="CDD" id="cd03671">
    <property type="entry name" value="NUDIX_Ap4A_hydrolase_plant_like"/>
    <property type="match status" value="1"/>
</dbReference>
<protein>
    <submittedName>
        <fullName evidence="4">Adenosine (5')-pentaphospho-(5'')-adenosine pyrophosphohydrolase</fullName>
    </submittedName>
</protein>
<dbReference type="InterPro" id="IPR020084">
    <property type="entry name" value="NUDIX_hydrolase_CS"/>
</dbReference>
<dbReference type="PROSITE" id="PS00893">
    <property type="entry name" value="NUDIX_BOX"/>
    <property type="match status" value="1"/>
</dbReference>
<dbReference type="GO" id="GO:0006753">
    <property type="term" value="P:nucleoside phosphate metabolic process"/>
    <property type="evidence" value="ECO:0007669"/>
    <property type="project" value="TreeGrafter"/>
</dbReference>
<dbReference type="GO" id="GO:0008893">
    <property type="term" value="F:guanosine-3',5'-bis(diphosphate) 3'-diphosphatase activity"/>
    <property type="evidence" value="ECO:0007669"/>
    <property type="project" value="TreeGrafter"/>
</dbReference>
<dbReference type="PRINTS" id="PR00502">
    <property type="entry name" value="NUDIXFAMILY"/>
</dbReference>
<evidence type="ECO:0000259" key="3">
    <source>
        <dbReference type="PROSITE" id="PS51462"/>
    </source>
</evidence>
<dbReference type="PROSITE" id="PS51462">
    <property type="entry name" value="NUDIX"/>
    <property type="match status" value="1"/>
</dbReference>
<dbReference type="GO" id="GO:0034432">
    <property type="term" value="F:bis(5'-adenosyl)-pentaphosphatase activity"/>
    <property type="evidence" value="ECO:0007669"/>
    <property type="project" value="TreeGrafter"/>
</dbReference>
<proteinExistence type="inferred from homology"/>
<dbReference type="PANTHER" id="PTHR11839">
    <property type="entry name" value="UDP/ADP-SUGAR PYROPHOSPHATASE"/>
    <property type="match status" value="1"/>
</dbReference>
<evidence type="ECO:0000256" key="2">
    <source>
        <dbReference type="ARBA" id="ARBA00022801"/>
    </source>
</evidence>
<gene>
    <name evidence="4" type="ORF">MNBD_ALPHA05-1308</name>
</gene>
<name>A0A3B0SNF5_9ZZZZ</name>
<comment type="cofactor">
    <cofactor evidence="1">
        <name>Mn(2+)</name>
        <dbReference type="ChEBI" id="CHEBI:29035"/>
    </cofactor>
</comment>
<dbReference type="Pfam" id="PF00293">
    <property type="entry name" value="NUDIX"/>
    <property type="match status" value="1"/>
</dbReference>
<dbReference type="NCBIfam" id="NF001938">
    <property type="entry name" value="PRK00714.1-5"/>
    <property type="match status" value="1"/>
</dbReference>
<dbReference type="InterPro" id="IPR000086">
    <property type="entry name" value="NUDIX_hydrolase_dom"/>
</dbReference>
<dbReference type="AlphaFoldDB" id="A0A3B0SNF5"/>
<dbReference type="SUPFAM" id="SSF55811">
    <property type="entry name" value="Nudix"/>
    <property type="match status" value="1"/>
</dbReference>
<dbReference type="Gene3D" id="3.90.79.10">
    <property type="entry name" value="Nucleoside Triphosphate Pyrophosphohydrolase"/>
    <property type="match status" value="1"/>
</dbReference>
<sequence>MDTETLLQNYRPNVGIALFNREGRVWYGRRAGDFSLELAKDPAQRWQMPQGGIDPGEDIIAAAFRELKEETGVASARLLTITPGWLAYDFPAAYKKNKWQGQRQKWAAMLFEGEDSEVDLNAHDHSEFDDWRWGELEEAPSLIVPFKRHVYEELMAAFTPLRDFLRSYNAK</sequence>
<dbReference type="HAMAP" id="MF_00298">
    <property type="entry name" value="Nudix_RppH"/>
    <property type="match status" value="1"/>
</dbReference>
<evidence type="ECO:0000256" key="1">
    <source>
        <dbReference type="ARBA" id="ARBA00001936"/>
    </source>
</evidence>
<accession>A0A3B0SNF5</accession>
<dbReference type="EMBL" id="UOEH01000610">
    <property type="protein sequence ID" value="VAW07811.1"/>
    <property type="molecule type" value="Genomic_DNA"/>
</dbReference>
<reference evidence="4" key="1">
    <citation type="submission" date="2018-06" db="EMBL/GenBank/DDBJ databases">
        <authorList>
            <person name="Zhirakovskaya E."/>
        </authorList>
    </citation>
    <scope>NUCLEOTIDE SEQUENCE</scope>
</reference>
<feature type="domain" description="Nudix hydrolase" evidence="3">
    <location>
        <begin position="9"/>
        <end position="156"/>
    </location>
</feature>
<evidence type="ECO:0000313" key="4">
    <source>
        <dbReference type="EMBL" id="VAW07811.1"/>
    </source>
</evidence>
<organism evidence="4">
    <name type="scientific">hydrothermal vent metagenome</name>
    <dbReference type="NCBI Taxonomy" id="652676"/>
    <lineage>
        <taxon>unclassified sequences</taxon>
        <taxon>metagenomes</taxon>
        <taxon>ecological metagenomes</taxon>
    </lineage>
</organism>